<keyword evidence="1" id="KW-0812">Transmembrane</keyword>
<keyword evidence="3" id="KW-1185">Reference proteome</keyword>
<name>A0A9D4ZD48_ADICA</name>
<accession>A0A9D4ZD48</accession>
<keyword evidence="1" id="KW-1133">Transmembrane helix</keyword>
<comment type="caution">
    <text evidence="2">The sequence shown here is derived from an EMBL/GenBank/DDBJ whole genome shotgun (WGS) entry which is preliminary data.</text>
</comment>
<protein>
    <submittedName>
        <fullName evidence="2">Uncharacterized protein</fullName>
    </submittedName>
</protein>
<evidence type="ECO:0000313" key="2">
    <source>
        <dbReference type="EMBL" id="KAI5068246.1"/>
    </source>
</evidence>
<proteinExistence type="predicted"/>
<evidence type="ECO:0000313" key="3">
    <source>
        <dbReference type="Proteomes" id="UP000886520"/>
    </source>
</evidence>
<sequence>MCASDMVKILGYGTSSPSAAVGQNEEKTALDRWLHCLQISFSSNAQDAEADPFQIGDELSPERFIEPLDVELTESKDILVANKWVLVEGEENTGSSKHFIELKEVELSESKDILVANTHVFGEGEGNKGALVLDKQIAKDQAQIETARFQEEDILLSWLKLNFTILAVCRLLFGLFKRCNWKMEFSEPSMMSLPEDSLEAVPEISKSIIVDNSPSTNHSATANLRMLGSSLGSAIGAVFSEVLLKSCSSGSPVPADKICMILESALKDLTLQVQEDDCCSKLIGDFIAYFKSTYTTMYRIHQACASYGGPGVTDSYLNEVNKSSIVKSTCEDCRSAKSCMEENHIERMDFDDNTWQVKEELSFGNGSGKNKQISMKSSTVLAVNAMPESSECLRSLAKPGECDLAASAFDDDVVESNMKTEMHIPSCGRIDDPFEETLLCASAELTDEIVTHLDYEVEDASSVCEEPSSMMQSNAVGRLNTPLVGHSHVSRPSEYQKVFLRFYGRHVQAQEQHNKFKYMKLQRLAKQQTLDEEKIQLASAANGLMRENIDLGRSKASFKENRVLDQQTKDAHAKLCTTCADELAAGLCVMLTTLVYSVRMYSFTLLNDLVSMCQPAGKEPRRSVGIHIDWFYNSLDSVAGRLQAIVCQLTVTGRILVGSILVGIVAQSLLRRSVTNSSQAMPATILIIVLGGVCGFIGKVSVDSLGGSGARWLLHGSPSGVKSKIGPPFWLRRLAFHSTLVLFLPILAGLLPFGTFSCVVNDLLFTSIESLGGIVASISGWAALSIQK</sequence>
<feature type="transmembrane region" description="Helical" evidence="1">
    <location>
        <begin position="651"/>
        <end position="670"/>
    </location>
</feature>
<gene>
    <name evidence="2" type="ORF">GOP47_0016591</name>
</gene>
<feature type="transmembrane region" description="Helical" evidence="1">
    <location>
        <begin position="734"/>
        <end position="757"/>
    </location>
</feature>
<dbReference type="GO" id="GO:0010090">
    <property type="term" value="P:trichome morphogenesis"/>
    <property type="evidence" value="ECO:0007669"/>
    <property type="project" value="InterPro"/>
</dbReference>
<dbReference type="EMBL" id="JABFUD020000016">
    <property type="protein sequence ID" value="KAI5068246.1"/>
    <property type="molecule type" value="Genomic_DNA"/>
</dbReference>
<dbReference type="Proteomes" id="UP000886520">
    <property type="component" value="Chromosome 16"/>
</dbReference>
<dbReference type="InterPro" id="IPR044708">
    <property type="entry name" value="CPR5"/>
</dbReference>
<dbReference type="OrthoDB" id="2017423at2759"/>
<dbReference type="PANTHER" id="PTHR35322">
    <property type="entry name" value="PROTEIN CPR-5"/>
    <property type="match status" value="1"/>
</dbReference>
<keyword evidence="1" id="KW-0472">Membrane</keyword>
<dbReference type="PANTHER" id="PTHR35322:SF2">
    <property type="entry name" value="PROTEIN CPR-5"/>
    <property type="match status" value="1"/>
</dbReference>
<dbReference type="AlphaFoldDB" id="A0A9D4ZD48"/>
<feature type="transmembrane region" description="Helical" evidence="1">
    <location>
        <begin position="682"/>
        <end position="702"/>
    </location>
</feature>
<dbReference type="GO" id="GO:0010150">
    <property type="term" value="P:leaf senescence"/>
    <property type="evidence" value="ECO:0007669"/>
    <property type="project" value="InterPro"/>
</dbReference>
<dbReference type="GO" id="GO:0006952">
    <property type="term" value="P:defense response"/>
    <property type="evidence" value="ECO:0007669"/>
    <property type="project" value="InterPro"/>
</dbReference>
<feature type="transmembrane region" description="Helical" evidence="1">
    <location>
        <begin position="763"/>
        <end position="784"/>
    </location>
</feature>
<evidence type="ECO:0000256" key="1">
    <source>
        <dbReference type="SAM" id="Phobius"/>
    </source>
</evidence>
<organism evidence="2 3">
    <name type="scientific">Adiantum capillus-veneris</name>
    <name type="common">Maidenhair fern</name>
    <dbReference type="NCBI Taxonomy" id="13818"/>
    <lineage>
        <taxon>Eukaryota</taxon>
        <taxon>Viridiplantae</taxon>
        <taxon>Streptophyta</taxon>
        <taxon>Embryophyta</taxon>
        <taxon>Tracheophyta</taxon>
        <taxon>Polypodiopsida</taxon>
        <taxon>Polypodiidae</taxon>
        <taxon>Polypodiales</taxon>
        <taxon>Pteridineae</taxon>
        <taxon>Pteridaceae</taxon>
        <taxon>Vittarioideae</taxon>
        <taxon>Adiantum</taxon>
    </lineage>
</organism>
<reference evidence="2" key="1">
    <citation type="submission" date="2021-01" db="EMBL/GenBank/DDBJ databases">
        <title>Adiantum capillus-veneris genome.</title>
        <authorList>
            <person name="Fang Y."/>
            <person name="Liao Q."/>
        </authorList>
    </citation>
    <scope>NUCLEOTIDE SEQUENCE</scope>
    <source>
        <strain evidence="2">H3</strain>
        <tissue evidence="2">Leaf</tissue>
    </source>
</reference>